<evidence type="ECO:0000313" key="3">
    <source>
        <dbReference type="Proteomes" id="UP000236754"/>
    </source>
</evidence>
<feature type="compositionally biased region" description="Basic and acidic residues" evidence="1">
    <location>
        <begin position="204"/>
        <end position="216"/>
    </location>
</feature>
<reference evidence="2 3" key="1">
    <citation type="submission" date="2016-10" db="EMBL/GenBank/DDBJ databases">
        <authorList>
            <person name="de Groot N.N."/>
        </authorList>
    </citation>
    <scope>NUCLEOTIDE SEQUENCE [LARGE SCALE GENOMIC DNA]</scope>
    <source>
        <strain evidence="2 3">CGMCC 4.2023</strain>
    </source>
</reference>
<dbReference type="OrthoDB" id="3629585at2"/>
<proteinExistence type="predicted"/>
<organism evidence="2 3">
    <name type="scientific">Actinacidiphila yanglinensis</name>
    <dbReference type="NCBI Taxonomy" id="310779"/>
    <lineage>
        <taxon>Bacteria</taxon>
        <taxon>Bacillati</taxon>
        <taxon>Actinomycetota</taxon>
        <taxon>Actinomycetes</taxon>
        <taxon>Kitasatosporales</taxon>
        <taxon>Streptomycetaceae</taxon>
        <taxon>Actinacidiphila</taxon>
    </lineage>
</organism>
<dbReference type="RefSeq" id="WP_103885380.1">
    <property type="nucleotide sequence ID" value="NZ_FNVU01000004.1"/>
</dbReference>
<evidence type="ECO:0000313" key="2">
    <source>
        <dbReference type="EMBL" id="SEG25480.1"/>
    </source>
</evidence>
<gene>
    <name evidence="2" type="ORF">SAMN05216223_10466</name>
</gene>
<name>A0A1H5YNZ8_9ACTN</name>
<dbReference type="AlphaFoldDB" id="A0A1H5YNZ8"/>
<dbReference type="EMBL" id="FNVU01000004">
    <property type="protein sequence ID" value="SEG25480.1"/>
    <property type="molecule type" value="Genomic_DNA"/>
</dbReference>
<sequence>MAEELTYDPVVEAAALSGPPPQGTVYVLVGADGRTEVVRPDAAAVPGERRTPRRAVLVDVTAHHLVLPLRLPTRDADFAFGCRVTVVCAVADPAAVALRGIRDVGSTVYGPVRDLLAAVSAEFRPDRRADAQSAMNAALRGFTADPVVRLRDAHAELAVESRVVRGEVVARGRPAPPPPRASRVRGAAPSTRTSRVRGSAARAPRTDGHKGEETPG</sequence>
<accession>A0A1H5YNZ8</accession>
<evidence type="ECO:0008006" key="4">
    <source>
        <dbReference type="Google" id="ProtNLM"/>
    </source>
</evidence>
<feature type="region of interest" description="Disordered" evidence="1">
    <location>
        <begin position="169"/>
        <end position="216"/>
    </location>
</feature>
<keyword evidence="3" id="KW-1185">Reference proteome</keyword>
<evidence type="ECO:0000256" key="1">
    <source>
        <dbReference type="SAM" id="MobiDB-lite"/>
    </source>
</evidence>
<dbReference type="Proteomes" id="UP000236754">
    <property type="component" value="Unassembled WGS sequence"/>
</dbReference>
<protein>
    <recommendedName>
        <fullName evidence="4">SPFH domain / Band 7 family protein</fullName>
    </recommendedName>
</protein>